<proteinExistence type="predicted"/>
<keyword evidence="2" id="KW-0812">Transmembrane</keyword>
<evidence type="ECO:0000256" key="1">
    <source>
        <dbReference type="SAM" id="MobiDB-lite"/>
    </source>
</evidence>
<keyword evidence="2" id="KW-0472">Membrane</keyword>
<organism evidence="3 4">
    <name type="scientific">Plantactinospora siamensis</name>
    <dbReference type="NCBI Taxonomy" id="555372"/>
    <lineage>
        <taxon>Bacteria</taxon>
        <taxon>Bacillati</taxon>
        <taxon>Actinomycetota</taxon>
        <taxon>Actinomycetes</taxon>
        <taxon>Micromonosporales</taxon>
        <taxon>Micromonosporaceae</taxon>
        <taxon>Plantactinospora</taxon>
    </lineage>
</organism>
<feature type="compositionally biased region" description="Low complexity" evidence="1">
    <location>
        <begin position="58"/>
        <end position="73"/>
    </location>
</feature>
<keyword evidence="4" id="KW-1185">Reference proteome</keyword>
<feature type="region of interest" description="Disordered" evidence="1">
    <location>
        <begin position="1"/>
        <end position="81"/>
    </location>
</feature>
<name>A0ABV6NX47_9ACTN</name>
<gene>
    <name evidence="3" type="ORF">ACFFHU_14520</name>
</gene>
<feature type="region of interest" description="Disordered" evidence="1">
    <location>
        <begin position="134"/>
        <end position="169"/>
    </location>
</feature>
<feature type="compositionally biased region" description="Low complexity" evidence="1">
    <location>
        <begin position="149"/>
        <end position="158"/>
    </location>
</feature>
<sequence length="337" mass="34243">MVAVPPPGSAPASGPAGRSDASGTARAGGDPVGARWPAGPVTGLGRRGHPTGPGEAGPGEAAPDPRTGATPPAGGSPGGRGGTGRSLWWFGGAAGAILLIGLIVVLVQSTSGGPLTGHLRRSGVDSRAPLARACPAPTGPAPTGPAPTGPTARGAPTGSEPAPAGPRTVDREAGISYAAFPAPWQPWRAVWRAGTLRVPYRVGQHFVTEPAYDGSSDYHASILSAAVPAADNDALVLDLECVGRQVAADVRASYYPQPNTADLLRDSRRTLGGLPAWVTVFRLHFDRPGLRAHDELAAVACVDVGRPTAAILYVSIPGTHRQYDWVVESALASVRPA</sequence>
<feature type="transmembrane region" description="Helical" evidence="2">
    <location>
        <begin position="87"/>
        <end position="107"/>
    </location>
</feature>
<evidence type="ECO:0000313" key="3">
    <source>
        <dbReference type="EMBL" id="MFC0565345.1"/>
    </source>
</evidence>
<dbReference type="Proteomes" id="UP001589894">
    <property type="component" value="Unassembled WGS sequence"/>
</dbReference>
<dbReference type="EMBL" id="JBHLUE010000011">
    <property type="protein sequence ID" value="MFC0565345.1"/>
    <property type="molecule type" value="Genomic_DNA"/>
</dbReference>
<comment type="caution">
    <text evidence="3">The sequence shown here is derived from an EMBL/GenBank/DDBJ whole genome shotgun (WGS) entry which is preliminary data.</text>
</comment>
<protein>
    <submittedName>
        <fullName evidence="3">Uncharacterized protein</fullName>
    </submittedName>
</protein>
<feature type="compositionally biased region" description="Pro residues" evidence="1">
    <location>
        <begin position="137"/>
        <end position="148"/>
    </location>
</feature>
<evidence type="ECO:0000256" key="2">
    <source>
        <dbReference type="SAM" id="Phobius"/>
    </source>
</evidence>
<keyword evidence="2" id="KW-1133">Transmembrane helix</keyword>
<dbReference type="RefSeq" id="WP_377339076.1">
    <property type="nucleotide sequence ID" value="NZ_JBHLUE010000011.1"/>
</dbReference>
<evidence type="ECO:0000313" key="4">
    <source>
        <dbReference type="Proteomes" id="UP001589894"/>
    </source>
</evidence>
<feature type="compositionally biased region" description="Low complexity" evidence="1">
    <location>
        <begin position="10"/>
        <end position="23"/>
    </location>
</feature>
<accession>A0ABV6NX47</accession>
<reference evidence="3 4" key="1">
    <citation type="submission" date="2024-09" db="EMBL/GenBank/DDBJ databases">
        <authorList>
            <person name="Sun Q."/>
            <person name="Mori K."/>
        </authorList>
    </citation>
    <scope>NUCLEOTIDE SEQUENCE [LARGE SCALE GENOMIC DNA]</scope>
    <source>
        <strain evidence="3 4">TBRC 2205</strain>
    </source>
</reference>